<dbReference type="PANTHER" id="PTHR43877">
    <property type="entry name" value="AMINOALKYLPHOSPHONATE N-ACETYLTRANSFERASE-RELATED-RELATED"/>
    <property type="match status" value="1"/>
</dbReference>
<dbReference type="InterPro" id="IPR000182">
    <property type="entry name" value="GNAT_dom"/>
</dbReference>
<dbReference type="OrthoDB" id="11597at2157"/>
<dbReference type="InterPro" id="IPR016181">
    <property type="entry name" value="Acyl_CoA_acyltransferase"/>
</dbReference>
<evidence type="ECO:0000256" key="1">
    <source>
        <dbReference type="ARBA" id="ARBA00022679"/>
    </source>
</evidence>
<name>A0A1I6L3P6_9EURY</name>
<dbReference type="Gene3D" id="3.40.630.30">
    <property type="match status" value="1"/>
</dbReference>
<dbReference type="AlphaFoldDB" id="A0A1I6L3P6"/>
<dbReference type="InterPro" id="IPR050832">
    <property type="entry name" value="Bact_Acetyltransf"/>
</dbReference>
<accession>A0A1I6L3P6</accession>
<organism evidence="4 5">
    <name type="scientific">Halomicrobium zhouii</name>
    <dbReference type="NCBI Taxonomy" id="767519"/>
    <lineage>
        <taxon>Archaea</taxon>
        <taxon>Methanobacteriati</taxon>
        <taxon>Methanobacteriota</taxon>
        <taxon>Stenosarchaea group</taxon>
        <taxon>Halobacteria</taxon>
        <taxon>Halobacteriales</taxon>
        <taxon>Haloarculaceae</taxon>
        <taxon>Halomicrobium</taxon>
    </lineage>
</organism>
<dbReference type="RefSeq" id="WP_089816232.1">
    <property type="nucleotide sequence ID" value="NZ_FOZK01000002.1"/>
</dbReference>
<gene>
    <name evidence="4" type="ORF">SAMN05216559_1937</name>
</gene>
<evidence type="ECO:0000313" key="5">
    <source>
        <dbReference type="Proteomes" id="UP000199062"/>
    </source>
</evidence>
<dbReference type="Proteomes" id="UP000199062">
    <property type="component" value="Unassembled WGS sequence"/>
</dbReference>
<dbReference type="CDD" id="cd04301">
    <property type="entry name" value="NAT_SF"/>
    <property type="match status" value="1"/>
</dbReference>
<dbReference type="PROSITE" id="PS51186">
    <property type="entry name" value="GNAT"/>
    <property type="match status" value="1"/>
</dbReference>
<sequence>MSDPLIGCATPDDAPELAEVYHSAYARNRELGFPASAESVEVTEVADWIRDHRVFVARVDGDIVGGVRVTETDPDRVKISRFGVHEEWKGQGIGGRLLDHAEDAARADGYERVWLTTPGEHPFLPTLYRSRGYEETGDYPLDYRDYDEIVMEKRL</sequence>
<keyword evidence="1 4" id="KW-0808">Transferase</keyword>
<dbReference type="EMBL" id="FOZK01000002">
    <property type="protein sequence ID" value="SFR97908.1"/>
    <property type="molecule type" value="Genomic_DNA"/>
</dbReference>
<evidence type="ECO:0000313" key="4">
    <source>
        <dbReference type="EMBL" id="SFR97908.1"/>
    </source>
</evidence>
<reference evidence="4 5" key="1">
    <citation type="submission" date="2016-10" db="EMBL/GenBank/DDBJ databases">
        <authorList>
            <person name="de Groot N.N."/>
        </authorList>
    </citation>
    <scope>NUCLEOTIDE SEQUENCE [LARGE SCALE GENOMIC DNA]</scope>
    <source>
        <strain evidence="4 5">CGMCC 1.10457</strain>
    </source>
</reference>
<dbReference type="SUPFAM" id="SSF55729">
    <property type="entry name" value="Acyl-CoA N-acyltransferases (Nat)"/>
    <property type="match status" value="1"/>
</dbReference>
<keyword evidence="2" id="KW-0012">Acyltransferase</keyword>
<feature type="domain" description="N-acetyltransferase" evidence="3">
    <location>
        <begin position="4"/>
        <end position="155"/>
    </location>
</feature>
<dbReference type="STRING" id="767519.SAMN05216559_1937"/>
<keyword evidence="5" id="KW-1185">Reference proteome</keyword>
<dbReference type="GO" id="GO:0016747">
    <property type="term" value="F:acyltransferase activity, transferring groups other than amino-acyl groups"/>
    <property type="evidence" value="ECO:0007669"/>
    <property type="project" value="InterPro"/>
</dbReference>
<dbReference type="Pfam" id="PF00583">
    <property type="entry name" value="Acetyltransf_1"/>
    <property type="match status" value="1"/>
</dbReference>
<protein>
    <submittedName>
        <fullName evidence="4">Predicted N-acetyltransferase YhbS</fullName>
    </submittedName>
</protein>
<evidence type="ECO:0000256" key="2">
    <source>
        <dbReference type="ARBA" id="ARBA00023315"/>
    </source>
</evidence>
<evidence type="ECO:0000259" key="3">
    <source>
        <dbReference type="PROSITE" id="PS51186"/>
    </source>
</evidence>
<proteinExistence type="predicted"/>